<evidence type="ECO:0000256" key="5">
    <source>
        <dbReference type="ARBA" id="ARBA00022692"/>
    </source>
</evidence>
<feature type="transmembrane region" description="Helical" evidence="9">
    <location>
        <begin position="46"/>
        <end position="71"/>
    </location>
</feature>
<evidence type="ECO:0000256" key="4">
    <source>
        <dbReference type="ARBA" id="ARBA00022519"/>
    </source>
</evidence>
<dbReference type="EMBL" id="SNVV01000008">
    <property type="protein sequence ID" value="TDN50769.1"/>
    <property type="molecule type" value="Genomic_DNA"/>
</dbReference>
<keyword evidence="12" id="KW-1185">Reference proteome</keyword>
<keyword evidence="3" id="KW-1003">Cell membrane</keyword>
<name>A0A4R6E183_9RHOO</name>
<dbReference type="PANTHER" id="PTHR35011">
    <property type="entry name" value="2,3-DIKETO-L-GULONATE TRAP TRANSPORTER SMALL PERMEASE PROTEIN YIAM"/>
    <property type="match status" value="1"/>
</dbReference>
<evidence type="ECO:0000256" key="6">
    <source>
        <dbReference type="ARBA" id="ARBA00022989"/>
    </source>
</evidence>
<evidence type="ECO:0000313" key="11">
    <source>
        <dbReference type="EMBL" id="TDN50769.1"/>
    </source>
</evidence>
<dbReference type="Proteomes" id="UP000295129">
    <property type="component" value="Unassembled WGS sequence"/>
</dbReference>
<evidence type="ECO:0000256" key="7">
    <source>
        <dbReference type="ARBA" id="ARBA00023136"/>
    </source>
</evidence>
<keyword evidence="4 9" id="KW-0997">Cell inner membrane</keyword>
<accession>A0A4R6E183</accession>
<dbReference type="RefSeq" id="WP_133591120.1">
    <property type="nucleotide sequence ID" value="NZ_SNVV01000008.1"/>
</dbReference>
<keyword evidence="2 9" id="KW-0813">Transport</keyword>
<reference evidence="11 12" key="1">
    <citation type="submission" date="2019-03" db="EMBL/GenBank/DDBJ databases">
        <title>Genomic Encyclopedia of Type Strains, Phase IV (KMG-IV): sequencing the most valuable type-strain genomes for metagenomic binning, comparative biology and taxonomic classification.</title>
        <authorList>
            <person name="Goeker M."/>
        </authorList>
    </citation>
    <scope>NUCLEOTIDE SEQUENCE [LARGE SCALE GENOMIC DNA]</scope>
    <source>
        <strain evidence="11 12">DSM 12121</strain>
    </source>
</reference>
<comment type="caution">
    <text evidence="9">Lacks conserved residue(s) required for the propagation of feature annotation.</text>
</comment>
<dbReference type="Pfam" id="PF04290">
    <property type="entry name" value="DctQ"/>
    <property type="match status" value="1"/>
</dbReference>
<organism evidence="11 12">
    <name type="scientific">Azoarcus indigens</name>
    <dbReference type="NCBI Taxonomy" id="29545"/>
    <lineage>
        <taxon>Bacteria</taxon>
        <taxon>Pseudomonadati</taxon>
        <taxon>Pseudomonadota</taxon>
        <taxon>Betaproteobacteria</taxon>
        <taxon>Rhodocyclales</taxon>
        <taxon>Zoogloeaceae</taxon>
        <taxon>Azoarcus</taxon>
    </lineage>
</organism>
<evidence type="ECO:0000256" key="8">
    <source>
        <dbReference type="ARBA" id="ARBA00038436"/>
    </source>
</evidence>
<evidence type="ECO:0000256" key="3">
    <source>
        <dbReference type="ARBA" id="ARBA00022475"/>
    </source>
</evidence>
<dbReference type="AlphaFoldDB" id="A0A4R6E183"/>
<comment type="function">
    <text evidence="9">Part of the tripartite ATP-independent periplasmic (TRAP) transport system.</text>
</comment>
<dbReference type="OrthoDB" id="8894731at2"/>
<keyword evidence="7 9" id="KW-0472">Membrane</keyword>
<comment type="subunit">
    <text evidence="9">The complex comprises the extracytoplasmic solute receptor protein and the two transmembrane proteins.</text>
</comment>
<keyword evidence="6 9" id="KW-1133">Transmembrane helix</keyword>
<comment type="subcellular location">
    <subcellularLocation>
        <location evidence="1 9">Cell inner membrane</location>
        <topology evidence="1 9">Multi-pass membrane protein</topology>
    </subcellularLocation>
</comment>
<dbReference type="GO" id="GO:0015740">
    <property type="term" value="P:C4-dicarboxylate transport"/>
    <property type="evidence" value="ECO:0007669"/>
    <property type="project" value="TreeGrafter"/>
</dbReference>
<sequence>MKRLLSLTETVAAVFLLLIALLTAANVASRELFGFTLPDWFDGSRMLLGIALFWGIALATWHGSHICVDLVWEQLGPRGRRWLGALVAVLCAAYFAPVAWMVWVKVGGLGGQATSDLRLPLSWFQTVAAAGATAAAVFAIWRALEALGGRKLEEGCEAAEAGHGS</sequence>
<comment type="caution">
    <text evidence="11">The sequence shown here is derived from an EMBL/GenBank/DDBJ whole genome shotgun (WGS) entry which is preliminary data.</text>
</comment>
<feature type="transmembrane region" description="Helical" evidence="9">
    <location>
        <begin position="83"/>
        <end position="103"/>
    </location>
</feature>
<proteinExistence type="inferred from homology"/>
<feature type="transmembrane region" description="Helical" evidence="9">
    <location>
        <begin position="123"/>
        <end position="144"/>
    </location>
</feature>
<dbReference type="InterPro" id="IPR007387">
    <property type="entry name" value="TRAP_DctQ"/>
</dbReference>
<dbReference type="GO" id="GO:0005886">
    <property type="term" value="C:plasma membrane"/>
    <property type="evidence" value="ECO:0007669"/>
    <property type="project" value="UniProtKB-SubCell"/>
</dbReference>
<dbReference type="GO" id="GO:0022857">
    <property type="term" value="F:transmembrane transporter activity"/>
    <property type="evidence" value="ECO:0007669"/>
    <property type="project" value="UniProtKB-UniRule"/>
</dbReference>
<dbReference type="PANTHER" id="PTHR35011:SF2">
    <property type="entry name" value="2,3-DIKETO-L-GULONATE TRAP TRANSPORTER SMALL PERMEASE PROTEIN YIAM"/>
    <property type="match status" value="1"/>
</dbReference>
<evidence type="ECO:0000259" key="10">
    <source>
        <dbReference type="Pfam" id="PF04290"/>
    </source>
</evidence>
<comment type="similarity">
    <text evidence="8 9">Belongs to the TRAP transporter small permease family.</text>
</comment>
<evidence type="ECO:0000256" key="2">
    <source>
        <dbReference type="ARBA" id="ARBA00022448"/>
    </source>
</evidence>
<evidence type="ECO:0000313" key="12">
    <source>
        <dbReference type="Proteomes" id="UP000295129"/>
    </source>
</evidence>
<gene>
    <name evidence="11" type="ORF">C7389_10812</name>
</gene>
<protein>
    <recommendedName>
        <fullName evidence="9">TRAP transporter small permease protein</fullName>
    </recommendedName>
</protein>
<keyword evidence="5 9" id="KW-0812">Transmembrane</keyword>
<evidence type="ECO:0000256" key="1">
    <source>
        <dbReference type="ARBA" id="ARBA00004429"/>
    </source>
</evidence>
<dbReference type="InterPro" id="IPR055348">
    <property type="entry name" value="DctQ"/>
</dbReference>
<feature type="domain" description="Tripartite ATP-independent periplasmic transporters DctQ component" evidence="10">
    <location>
        <begin position="19"/>
        <end position="147"/>
    </location>
</feature>
<evidence type="ECO:0000256" key="9">
    <source>
        <dbReference type="RuleBase" id="RU369079"/>
    </source>
</evidence>